<name>A0ABR1DAM2_NECAM</name>
<sequence>MRSSKPLYPNICDICMNCLLHCKKHAPGIVLSSVSPITPSTAVEKLGAMSSRGAFVRLRDRRGLELWIVSAHAPTDTGEDFNEEVLYDELK</sequence>
<comment type="caution">
    <text evidence="1">The sequence shown here is derived from an EMBL/GenBank/DDBJ whole genome shotgun (WGS) entry which is preliminary data.</text>
</comment>
<keyword evidence="2" id="KW-1185">Reference proteome</keyword>
<evidence type="ECO:0000313" key="2">
    <source>
        <dbReference type="Proteomes" id="UP001303046"/>
    </source>
</evidence>
<organism evidence="1 2">
    <name type="scientific">Necator americanus</name>
    <name type="common">Human hookworm</name>
    <dbReference type="NCBI Taxonomy" id="51031"/>
    <lineage>
        <taxon>Eukaryota</taxon>
        <taxon>Metazoa</taxon>
        <taxon>Ecdysozoa</taxon>
        <taxon>Nematoda</taxon>
        <taxon>Chromadorea</taxon>
        <taxon>Rhabditida</taxon>
        <taxon>Rhabditina</taxon>
        <taxon>Rhabditomorpha</taxon>
        <taxon>Strongyloidea</taxon>
        <taxon>Ancylostomatidae</taxon>
        <taxon>Bunostominae</taxon>
        <taxon>Necator</taxon>
    </lineage>
</organism>
<accession>A0ABR1DAM2</accession>
<reference evidence="1 2" key="1">
    <citation type="submission" date="2023-08" db="EMBL/GenBank/DDBJ databases">
        <title>A Necator americanus chromosomal reference genome.</title>
        <authorList>
            <person name="Ilik V."/>
            <person name="Petrzelkova K.J."/>
            <person name="Pardy F."/>
            <person name="Fuh T."/>
            <person name="Niatou-Singa F.S."/>
            <person name="Gouil Q."/>
            <person name="Baker L."/>
            <person name="Ritchie M.E."/>
            <person name="Jex A.R."/>
            <person name="Gazzola D."/>
            <person name="Li H."/>
            <person name="Toshio Fujiwara R."/>
            <person name="Zhan B."/>
            <person name="Aroian R.V."/>
            <person name="Pafco B."/>
            <person name="Schwarz E.M."/>
        </authorList>
    </citation>
    <scope>NUCLEOTIDE SEQUENCE [LARGE SCALE GENOMIC DNA]</scope>
    <source>
        <strain evidence="1 2">Aroian</strain>
        <tissue evidence="1">Whole animal</tissue>
    </source>
</reference>
<dbReference type="Proteomes" id="UP001303046">
    <property type="component" value="Unassembled WGS sequence"/>
</dbReference>
<evidence type="ECO:0000313" key="1">
    <source>
        <dbReference type="EMBL" id="KAK6746501.1"/>
    </source>
</evidence>
<dbReference type="EMBL" id="JAVFWL010000004">
    <property type="protein sequence ID" value="KAK6746501.1"/>
    <property type="molecule type" value="Genomic_DNA"/>
</dbReference>
<gene>
    <name evidence="1" type="primary">Necator_chrIV.g13313</name>
    <name evidence="1" type="ORF">RB195_000022</name>
</gene>
<proteinExistence type="predicted"/>
<protein>
    <submittedName>
        <fullName evidence="1">Uncharacterized protein</fullName>
    </submittedName>
</protein>